<feature type="domain" description="Glycosyl hydrolase 94 supersandwich" evidence="4">
    <location>
        <begin position="531"/>
        <end position="789"/>
    </location>
</feature>
<dbReference type="SUPFAM" id="SSF48208">
    <property type="entry name" value="Six-hairpin glycosidases"/>
    <property type="match status" value="1"/>
</dbReference>
<dbReference type="GO" id="GO:0005975">
    <property type="term" value="P:carbohydrate metabolic process"/>
    <property type="evidence" value="ECO:0007669"/>
    <property type="project" value="InterPro"/>
</dbReference>
<feature type="domain" description="Glycosyl hydrolase 94 catalytic" evidence="5">
    <location>
        <begin position="804"/>
        <end position="1227"/>
    </location>
</feature>
<dbReference type="CDD" id="cd11753">
    <property type="entry name" value="GH94N_ChvB_NdvB_2_like"/>
    <property type="match status" value="1"/>
</dbReference>
<dbReference type="Gene3D" id="2.60.420.10">
    <property type="entry name" value="Maltose phosphorylase, domain 3"/>
    <property type="match status" value="1"/>
</dbReference>
<evidence type="ECO:0000259" key="4">
    <source>
        <dbReference type="Pfam" id="PF06165"/>
    </source>
</evidence>
<dbReference type="InterPro" id="IPR033432">
    <property type="entry name" value="GH94_catalytic"/>
</dbReference>
<proteinExistence type="predicted"/>
<evidence type="ECO:0000256" key="1">
    <source>
        <dbReference type="ARBA" id="ARBA00022676"/>
    </source>
</evidence>
<keyword evidence="7" id="KW-1185">Reference proteome</keyword>
<dbReference type="PANTHER" id="PTHR37469:SF2">
    <property type="entry name" value="CELLOBIONIC ACID PHOSPHORYLASE"/>
    <property type="match status" value="1"/>
</dbReference>
<evidence type="ECO:0000256" key="2">
    <source>
        <dbReference type="ARBA" id="ARBA00022679"/>
    </source>
</evidence>
<evidence type="ECO:0000313" key="7">
    <source>
        <dbReference type="Proteomes" id="UP000031368"/>
    </source>
</evidence>
<dbReference type="InterPro" id="IPR011013">
    <property type="entry name" value="Gal_mutarotase_sf_dom"/>
</dbReference>
<name>A0A0B4X2T6_9HYPH</name>
<dbReference type="Gene3D" id="1.50.10.10">
    <property type="match status" value="1"/>
</dbReference>
<dbReference type="InterPro" id="IPR010383">
    <property type="entry name" value="Glyco_hydrolase_94_b-supersand"/>
</dbReference>
<keyword evidence="1" id="KW-0328">Glycosyltransferase</keyword>
<dbReference type="CDD" id="cd11756">
    <property type="entry name" value="GH94N_ChvB_NdvB_1_like"/>
    <property type="match status" value="1"/>
</dbReference>
<accession>A0A0B4X2T6</accession>
<feature type="domain" description="Glycosyl hydrolase 94 supersandwich" evidence="4">
    <location>
        <begin position="26"/>
        <end position="293"/>
    </location>
</feature>
<dbReference type="InterPro" id="IPR037018">
    <property type="entry name" value="GH65_N"/>
</dbReference>
<evidence type="ECO:0000259" key="5">
    <source>
        <dbReference type="Pfam" id="PF17167"/>
    </source>
</evidence>
<dbReference type="Gene3D" id="2.70.98.40">
    <property type="entry name" value="Glycoside hydrolase, family 65, N-terminal domain"/>
    <property type="match status" value="2"/>
</dbReference>
<gene>
    <name evidence="6" type="ORF">RGR602_CH03112</name>
</gene>
<sequence>MMVKSIHGHSTPEAAARHDSVAELANPSSAVALLSNDRYSVLVTAAGAGYGTWQGLDITRWREDTTRDCWGQFCYVRDLSDNDLWSIGKQPLFRPANVYAHAFHGDRAEFRCHAGDMEILTKICVAPDLDAEVRMLTVSNHGTRERTLELTSYAEVCLNYRRADMSHPGFAKLFVETRYDEATGALFARRRPRAAGEKAIWAVHVSSSNLPPSQAVQYETDRLRFLGRGRTTANPVAFDAGGSLSGTTGPVLDPIFCLRRTVRLAPGADARVAFVTGAADDQAAVQLIAERYAKFDTVERAFSEASKRYENELRTSTLKSDDVSLFNRLAGNVVFANPTLRQAAGPERDRLDRTALWAHGISGDLPIVLVRANGDRDDAFVSQVTMGHDFAGRRGLRFDLVLLDDGGAASAKRQTEKLQSGPQAEMIGKPGGIFVLSEPETESDHVGTIAAAARIVLLGSRGTLADQLNLPSPALSPLSPTLAVRVSGQSAAPHPDPVEDLQHWNEFGGFTPDGREYVVRVDAVKPRAPALPPAPWTNVIANPDFGCLTTEAGLGYTWSENSQMNRLTPWSNDPVTDAPSEVLYLRDEETGDVWTPTPLPLGPGAVVTVRHGQGYSRYASYSRHLNQELTVSVAPNDPVKIIRLRLSNGDTRVRHVTATYFAEWVLGTQREETATRIVCERDARSGAIVANNLWAGDFAGKLAFAGASQPARSATADRREFLGKYGFVFQPAALERTDLAERFGPLLDPCAALMVDISLPPGESREVVFVLGEAAGLDEVRRLVQEHADLKRAAASLSAVSRQWDDILNAIQVSTPDAGLNLMMNRWLLYQVLACRVWARTSNYQSGGAYGFRDQLQDVMALVYSAPTEARSHILRSTARQFEEGDVQHWWHPPSGIGVRTRITDDLYFLPLVVHHYVSTTGDVQLLDEMVPFIKSPLLKDDQEEDFNQPATSEQSGTVYEHCVRALEHGYRLGSHGLPLMGTGDWNDGMNKVGAEGKGESVWNGWFFLTVLNSFATISASRGDESRAAWCRERTEALRIALEANAWDGGWYRRAYFDDGTPLGSSLNSECQIDAIPQAWAVISGQADAERASQAMRAVHDRLVRQEDKLIKLFDPPFDEGVLQPGYIKGYVPGIRENGGQYTHAATWVIWATALQGDGDLALKLWNLINPIYHAATRDQVERYKVEPYAVAADIYGAPPHTGRGGWTWYTGSASWFYRVALEAILGFRRQGQFLQFEPCVPASWPAYEIIYRYGPATYRIRFDNAKGIGRGVHSVTLDGEPVAHESVRLAQDARTHDIDVIIG</sequence>
<dbReference type="SMART" id="SM01068">
    <property type="entry name" value="CBM_X"/>
    <property type="match status" value="2"/>
</dbReference>
<dbReference type="InterPro" id="IPR052047">
    <property type="entry name" value="GH94_Enzymes"/>
</dbReference>
<dbReference type="GO" id="GO:0016757">
    <property type="term" value="F:glycosyltransferase activity"/>
    <property type="evidence" value="ECO:0007669"/>
    <property type="project" value="UniProtKB-KW"/>
</dbReference>
<organism evidence="6 7">
    <name type="scientific">Rhizobium gallicum bv. gallicum R602sp</name>
    <dbReference type="NCBI Taxonomy" id="1041138"/>
    <lineage>
        <taxon>Bacteria</taxon>
        <taxon>Pseudomonadati</taxon>
        <taxon>Pseudomonadota</taxon>
        <taxon>Alphaproteobacteria</taxon>
        <taxon>Hyphomicrobiales</taxon>
        <taxon>Rhizobiaceae</taxon>
        <taxon>Rhizobium/Agrobacterium group</taxon>
        <taxon>Rhizobium</taxon>
    </lineage>
</organism>
<dbReference type="Pfam" id="PF06165">
    <property type="entry name" value="GH94_b-supersand"/>
    <property type="match status" value="2"/>
</dbReference>
<dbReference type="HOGENOM" id="CLU_000646_1_0_5"/>
<reference evidence="6 7" key="1">
    <citation type="submission" date="2013-11" db="EMBL/GenBank/DDBJ databases">
        <title>Complete genome sequence of Rhizobium gallicum bv. gallicum R602.</title>
        <authorList>
            <person name="Bustos P."/>
            <person name="Santamaria R.I."/>
            <person name="Lozano L."/>
            <person name="Acosta J.L."/>
            <person name="Ormeno-Orrillo E."/>
            <person name="Rogel M.A."/>
            <person name="Romero D."/>
            <person name="Cevallos M.A."/>
            <person name="Martinez-Romero E."/>
            <person name="Gonzalez V."/>
        </authorList>
    </citation>
    <scope>NUCLEOTIDE SEQUENCE [LARGE SCALE GENOMIC DNA]</scope>
    <source>
        <strain evidence="6 7">R602</strain>
    </source>
</reference>
<dbReference type="Pfam" id="PF17167">
    <property type="entry name" value="Glyco_hydro_94"/>
    <property type="match status" value="1"/>
</dbReference>
<dbReference type="InterPro" id="IPR012341">
    <property type="entry name" value="6hp_glycosidase-like_sf"/>
</dbReference>
<dbReference type="Proteomes" id="UP000031368">
    <property type="component" value="Chromosome"/>
</dbReference>
<keyword evidence="2 6" id="KW-0808">Transferase</keyword>
<evidence type="ECO:0000313" key="6">
    <source>
        <dbReference type="EMBL" id="AJD42429.1"/>
    </source>
</evidence>
<dbReference type="GO" id="GO:0030246">
    <property type="term" value="F:carbohydrate binding"/>
    <property type="evidence" value="ECO:0007669"/>
    <property type="project" value="InterPro"/>
</dbReference>
<dbReference type="EMBL" id="CP006877">
    <property type="protein sequence ID" value="AJD42429.1"/>
    <property type="molecule type" value="Genomic_DNA"/>
</dbReference>
<dbReference type="InterPro" id="IPR037824">
    <property type="entry name" value="GH94N_2_NdvB"/>
</dbReference>
<dbReference type="KEGG" id="rga:RGR602_CH03112"/>
<feature type="region of interest" description="Disordered" evidence="3">
    <location>
        <begin position="1"/>
        <end position="20"/>
    </location>
</feature>
<dbReference type="SUPFAM" id="SSF74650">
    <property type="entry name" value="Galactose mutarotase-like"/>
    <property type="match status" value="2"/>
</dbReference>
<evidence type="ECO:0000256" key="3">
    <source>
        <dbReference type="SAM" id="MobiDB-lite"/>
    </source>
</evidence>
<dbReference type="PANTHER" id="PTHR37469">
    <property type="entry name" value="CELLOBIONIC ACID PHOSPHORYLASE-RELATED"/>
    <property type="match status" value="1"/>
</dbReference>
<dbReference type="InterPro" id="IPR008928">
    <property type="entry name" value="6-hairpin_glycosidase_sf"/>
</dbReference>
<protein>
    <submittedName>
        <fullName evidence="6">Glycosyltransferase family 36 protein</fullName>
    </submittedName>
</protein>
<dbReference type="InterPro" id="IPR037820">
    <property type="entry name" value="GH94N_NdvB"/>
</dbReference>